<dbReference type="GO" id="GO:0000215">
    <property type="term" value="F:tRNA 2'-phosphotransferase activity"/>
    <property type="evidence" value="ECO:0007669"/>
    <property type="project" value="UniProtKB-EC"/>
</dbReference>
<dbReference type="InterPro" id="IPR042081">
    <property type="entry name" value="RNA_2'-PTrans_C"/>
</dbReference>
<dbReference type="EMBL" id="HBIO01029369">
    <property type="protein sequence ID" value="CAE0477683.1"/>
    <property type="molecule type" value="Transcribed_RNA"/>
</dbReference>
<comment type="function">
    <text evidence="1">Catalyzes the last step of tRNA splicing, the transfer of the splice junction 2'-phosphate from ligated tRNA to NAD to produce ADP-ribose 1''-2'' cyclic phosphate.</text>
</comment>
<dbReference type="Gene3D" id="1.10.10.970">
    <property type="entry name" value="RNA 2'-phosphotransferase, Tpt1/KptA family, N-terminal domain"/>
    <property type="match status" value="1"/>
</dbReference>
<evidence type="ECO:0000313" key="9">
    <source>
        <dbReference type="EMBL" id="CAE0477678.1"/>
    </source>
</evidence>
<dbReference type="SUPFAM" id="SSF56399">
    <property type="entry name" value="ADP-ribosylation"/>
    <property type="match status" value="1"/>
</dbReference>
<evidence type="ECO:0000256" key="2">
    <source>
        <dbReference type="ARBA" id="ARBA00009836"/>
    </source>
</evidence>
<dbReference type="EC" id="2.7.1.160" evidence="3"/>
<evidence type="ECO:0000313" key="8">
    <source>
        <dbReference type="EMBL" id="CAE0477676.1"/>
    </source>
</evidence>
<dbReference type="EMBL" id="HBIO01029364">
    <property type="protein sequence ID" value="CAE0477678.1"/>
    <property type="molecule type" value="Transcribed_RNA"/>
</dbReference>
<accession>A0A6S8Z648</accession>
<dbReference type="PANTHER" id="PTHR12684">
    <property type="entry name" value="PUTATIVE PHOSPHOTRANSFERASE"/>
    <property type="match status" value="1"/>
</dbReference>
<evidence type="ECO:0000256" key="1">
    <source>
        <dbReference type="ARBA" id="ARBA00003343"/>
    </source>
</evidence>
<dbReference type="AlphaFoldDB" id="A0A6S8Z648"/>
<dbReference type="InterPro" id="IPR042080">
    <property type="entry name" value="RNA_2'-PTrans_N"/>
</dbReference>
<dbReference type="InterPro" id="IPR002745">
    <property type="entry name" value="Ptrans_KptA/Tpt1"/>
</dbReference>
<sequence length="378" mass="42633">MNDEDMNMDGTNKPIPIIHIHTDKGADSTNSNASPDPAQIPDPDPQQKNKKARHGHANNNKNNKNGRKSKANRPQNTKKSTPTNNNGNNNNNKTLNTKTLSKALSWILRHGALKLNPPLSLSSDGYVPLSALLTSSARGMNSGRYTIEDIKYVVETSEKQRFKLELKHVFWYHTYQDQDQDRYRSKCKCKYSFEKVEGINININTVKEVEELCIRANQGHSIPNVSSEELLERIPSSILRACGNSSDNSVKTFPIIHGTSRKAWKDHIRHEGLKRMTRNHIHFATGLPYENENDNDNDNGNGVISGMRKSCQVYIYMDGEKCAKDDRIVFYKSDNGVVLTAGVGEEGTLPCRYFLKVVDAKTKENLMTQTQTKTQIDK</sequence>
<organism evidence="8">
    <name type="scientific">Chaetoceros debilis</name>
    <dbReference type="NCBI Taxonomy" id="122233"/>
    <lineage>
        <taxon>Eukaryota</taxon>
        <taxon>Sar</taxon>
        <taxon>Stramenopiles</taxon>
        <taxon>Ochrophyta</taxon>
        <taxon>Bacillariophyta</taxon>
        <taxon>Coscinodiscophyceae</taxon>
        <taxon>Chaetocerotophycidae</taxon>
        <taxon>Chaetocerotales</taxon>
        <taxon>Chaetocerotaceae</taxon>
        <taxon>Chaetoceros</taxon>
    </lineage>
</organism>
<comment type="catalytic activity">
    <reaction evidence="6">
        <text>2'-phospho-[ligated tRNA] + NAD(+) = mature tRNA + ADP-alpha-D-ribose 1'',2''-cyclic phosphate + nicotinamide</text>
        <dbReference type="Rhea" id="RHEA:23324"/>
        <dbReference type="Rhea" id="RHEA-COMP:11106"/>
        <dbReference type="Rhea" id="RHEA-COMP:11107"/>
        <dbReference type="ChEBI" id="CHEBI:17154"/>
        <dbReference type="ChEBI" id="CHEBI:57540"/>
        <dbReference type="ChEBI" id="CHEBI:76596"/>
        <dbReference type="ChEBI" id="CHEBI:82883"/>
        <dbReference type="ChEBI" id="CHEBI:85027"/>
        <dbReference type="EC" id="2.7.1.160"/>
    </reaction>
</comment>
<name>A0A6S8Z648_9STRA</name>
<gene>
    <name evidence="8" type="ORF">CDEB00056_LOCUS22529</name>
    <name evidence="9" type="ORF">CDEB00056_LOCUS22531</name>
    <name evidence="10" type="ORF">CDEB00056_LOCUS22536</name>
    <name evidence="11" type="ORF">CDEB00056_LOCUS22537</name>
</gene>
<protein>
    <recommendedName>
        <fullName evidence="3">2'-phosphotransferase</fullName>
        <ecNumber evidence="3">2.7.1.160</ecNumber>
    </recommendedName>
</protein>
<dbReference type="Gene3D" id="3.20.170.30">
    <property type="match status" value="1"/>
</dbReference>
<dbReference type="EMBL" id="HBIO01029370">
    <property type="protein sequence ID" value="CAE0477684.1"/>
    <property type="molecule type" value="Transcribed_RNA"/>
</dbReference>
<feature type="region of interest" description="Disordered" evidence="7">
    <location>
        <begin position="1"/>
        <end position="95"/>
    </location>
</feature>
<dbReference type="GO" id="GO:0006388">
    <property type="term" value="P:tRNA splicing, via endonucleolytic cleavage and ligation"/>
    <property type="evidence" value="ECO:0007669"/>
    <property type="project" value="TreeGrafter"/>
</dbReference>
<dbReference type="Pfam" id="PF01885">
    <property type="entry name" value="PTS_2-RNA"/>
    <property type="match status" value="1"/>
</dbReference>
<keyword evidence="5" id="KW-0520">NAD</keyword>
<evidence type="ECO:0000256" key="7">
    <source>
        <dbReference type="SAM" id="MobiDB-lite"/>
    </source>
</evidence>
<keyword evidence="4" id="KW-0808">Transferase</keyword>
<evidence type="ECO:0000313" key="10">
    <source>
        <dbReference type="EMBL" id="CAE0477683.1"/>
    </source>
</evidence>
<evidence type="ECO:0000256" key="6">
    <source>
        <dbReference type="ARBA" id="ARBA00047949"/>
    </source>
</evidence>
<evidence type="ECO:0000256" key="3">
    <source>
        <dbReference type="ARBA" id="ARBA00012007"/>
    </source>
</evidence>
<evidence type="ECO:0000256" key="4">
    <source>
        <dbReference type="ARBA" id="ARBA00022679"/>
    </source>
</evidence>
<proteinExistence type="inferred from homology"/>
<reference evidence="8" key="1">
    <citation type="submission" date="2021-01" db="EMBL/GenBank/DDBJ databases">
        <authorList>
            <person name="Corre E."/>
            <person name="Pelletier E."/>
            <person name="Niang G."/>
            <person name="Scheremetjew M."/>
            <person name="Finn R."/>
            <person name="Kale V."/>
            <person name="Holt S."/>
            <person name="Cochrane G."/>
            <person name="Meng A."/>
            <person name="Brown T."/>
            <person name="Cohen L."/>
        </authorList>
    </citation>
    <scope>NUCLEOTIDE SEQUENCE</scope>
    <source>
        <strain evidence="8">MM31A-1</strain>
    </source>
</reference>
<evidence type="ECO:0000313" key="11">
    <source>
        <dbReference type="EMBL" id="CAE0477684.1"/>
    </source>
</evidence>
<comment type="similarity">
    <text evidence="2">Belongs to the KptA/TPT1 family.</text>
</comment>
<evidence type="ECO:0000256" key="5">
    <source>
        <dbReference type="ARBA" id="ARBA00023027"/>
    </source>
</evidence>
<dbReference type="PANTHER" id="PTHR12684:SF2">
    <property type="entry name" value="TRNA 2'-PHOSPHOTRANSFERASE 1"/>
    <property type="match status" value="1"/>
</dbReference>
<dbReference type="EMBL" id="HBIO01029362">
    <property type="protein sequence ID" value="CAE0477676.1"/>
    <property type="molecule type" value="Transcribed_RNA"/>
</dbReference>
<feature type="compositionally biased region" description="Low complexity" evidence="7">
    <location>
        <begin position="77"/>
        <end position="95"/>
    </location>
</feature>